<evidence type="ECO:0000256" key="3">
    <source>
        <dbReference type="ARBA" id="ARBA00022478"/>
    </source>
</evidence>
<dbReference type="InterPro" id="IPR024075">
    <property type="entry name" value="DNA-dir_RNA_pol_helix_hairp_sf"/>
</dbReference>
<organism evidence="13 14">
    <name type="scientific">Geotrichum candidum</name>
    <name type="common">Oospora lactis</name>
    <name type="synonym">Dipodascus geotrichum</name>
    <dbReference type="NCBI Taxonomy" id="1173061"/>
    <lineage>
        <taxon>Eukaryota</taxon>
        <taxon>Fungi</taxon>
        <taxon>Dikarya</taxon>
        <taxon>Ascomycota</taxon>
        <taxon>Saccharomycotina</taxon>
        <taxon>Dipodascomycetes</taxon>
        <taxon>Dipodascales</taxon>
        <taxon>Dipodascaceae</taxon>
        <taxon>Geotrichum</taxon>
    </lineage>
</organism>
<dbReference type="SMART" id="SM01311">
    <property type="entry name" value="RPOL_N"/>
    <property type="match status" value="1"/>
</dbReference>
<dbReference type="Gene3D" id="1.10.287.260">
    <property type="match status" value="1"/>
</dbReference>
<comment type="similarity">
    <text evidence="2 10">Belongs to the phage and mitochondrial RNA polymerase family.</text>
</comment>
<reference evidence="13" key="1">
    <citation type="submission" date="2014-03" db="EMBL/GenBank/DDBJ databases">
        <authorList>
            <person name="Casaregola S."/>
        </authorList>
    </citation>
    <scope>NUCLEOTIDE SEQUENCE [LARGE SCALE GENOMIC DNA]</scope>
    <source>
        <strain evidence="13">CLIB 918</strain>
    </source>
</reference>
<evidence type="ECO:0000259" key="12">
    <source>
        <dbReference type="SMART" id="SM01311"/>
    </source>
</evidence>
<dbReference type="SUPFAM" id="SSF56672">
    <property type="entry name" value="DNA/RNA polymerases"/>
    <property type="match status" value="1"/>
</dbReference>
<evidence type="ECO:0000256" key="2">
    <source>
        <dbReference type="ARBA" id="ARBA00009493"/>
    </source>
</evidence>
<sequence>MKALQTLGRSYNRNVLAHRSPTSSLLRRSPLIQTQRLFQSKGKHSVELNTSSFDAAVNSIPPPPPPSARLATAPSTLTYDNTSWSSPNDEIGIQSYTKDYSHLLTLLEACLDTQNFTRAQDVLINFSKHCGPNDIAMAVNNYLLRFAEVNEKNADVAQAWLTQIQTKIRGFKKSSVTYAILLRNICVASDFNVDLINEFLAGKNSEQIFRHVDVLGIDVIARIVKACDLPLTVVDQRYRDIIHSINDPNSEKATTVTPDAASSEVAPESDKKEDSKDLDLSTSETLHKPGADKLKAVLTTNLSAIRHSLTGMASDEATKTFVNAISDIVPPEALDNSENFIDYFKISKLIKPEDSEKFERAFHEFNISRQEAMETKGFEAAKQTWKIQYDKLREKGVMSLKPFEALLWRWNQELQPLIEEEMARIKETTKFVTRNDVQKHIQKSNRLKRQNNLEESVSVDTGDRFEYGPYLMLVNPEKLGILTMLELLKLTSTGGILEGMRTGRAVLAVGSAVEAEYKASQTSKREKNALGGISRNQDNSSSVSTIKDTVRESELTTSHTAWPMTIRAKIGSLLISLLLHVAKVPVYGNDPVTGETVKSEAPAFYHGYQYQGGTRLGVLKVHKYLSKFITGEQSSSFLQPQLLPMIIKPKPWVSYNNGGYLYSSVPIMRVKDAPEQLAYLKAASERHDIDAVYRGLNVLGETAWTINTDLFKIITQVWNGGKQFLNIPEAQSELVLPPAPPRDADPSVRRDWLRVCRKLHIEHQNSYSERCSANYKLEIARAFLGERFYLPHNMDFRGRAYPLSPHLNHLGDDLSRSLLKFWRGRKLGKNGLKWLKIHAANVFGYDKYSFEEREHFIDMHMEEIFDSAENPINGNQWWMKAEDPWQTLAVCLELNEAMSLPDPTEFVSHLPVHQDGTCNGLQHYAALGGDTEGARQVNLVPSDRPQDVYSKVLSIVKVYVNKDAEEGNELAILLKDKLVRKVIKQTVMTNVYGVTFIGARAQIANQLKDIAGFDETKVYPASTYLARKVFLAVRSLFEGAHLIQDWLGETASKISKSVRLDIEAVTIKNGKRPNFMSSVIWTTPVGLPIVQPYREDKKTQIKTKLQSVFLSDPYAMRGVNPRKQRTAFPPNYIHSLDATHMLLSAAECGKKGMDFASVHDSYWTHAADVDEMNKSLRSAFIRLHEVDLIEQLRNEFVQRYRGMLEYAEIPADSEVANRIQNARSKLAAEYGVSKLSAKDELVIEKERFQLLNSDPNENPELVERGKSMVTPLSIIEELPEDELEQLIAQGATAKKPTTSKARPVLRSTEHAGSGFDHVAEAEHDSSSFADEDHDLLASAETEEDIEIDISPKRTKRSKSTVGIFMPLRISKVPPKGDFDVKELVNSKYFFS</sequence>
<comment type="catalytic activity">
    <reaction evidence="9 10">
        <text>RNA(n) + a ribonucleoside 5'-triphosphate = RNA(n+1) + diphosphate</text>
        <dbReference type="Rhea" id="RHEA:21248"/>
        <dbReference type="Rhea" id="RHEA-COMP:14527"/>
        <dbReference type="Rhea" id="RHEA-COMP:17342"/>
        <dbReference type="ChEBI" id="CHEBI:33019"/>
        <dbReference type="ChEBI" id="CHEBI:61557"/>
        <dbReference type="ChEBI" id="CHEBI:140395"/>
        <dbReference type="EC" id="2.7.7.6"/>
    </reaction>
</comment>
<dbReference type="GO" id="GO:0003899">
    <property type="term" value="F:DNA-directed RNA polymerase activity"/>
    <property type="evidence" value="ECO:0007669"/>
    <property type="project" value="UniProtKB-EC"/>
</dbReference>
<evidence type="ECO:0000256" key="4">
    <source>
        <dbReference type="ARBA" id="ARBA00022679"/>
    </source>
</evidence>
<gene>
    <name evidence="13" type="ORF">BN980_GECA05s01335g</name>
</gene>
<evidence type="ECO:0000256" key="1">
    <source>
        <dbReference type="ARBA" id="ARBA00004173"/>
    </source>
</evidence>
<keyword evidence="3 10" id="KW-0240">DNA-directed RNA polymerase</keyword>
<evidence type="ECO:0000256" key="11">
    <source>
        <dbReference type="SAM" id="MobiDB-lite"/>
    </source>
</evidence>
<dbReference type="Proteomes" id="UP000242525">
    <property type="component" value="Unassembled WGS sequence"/>
</dbReference>
<feature type="region of interest" description="Disordered" evidence="11">
    <location>
        <begin position="520"/>
        <end position="547"/>
    </location>
</feature>
<dbReference type="PROSITE" id="PS00489">
    <property type="entry name" value="RNA_POL_PHAGE_2"/>
    <property type="match status" value="1"/>
</dbReference>
<feature type="compositionally biased region" description="Basic and acidic residues" evidence="11">
    <location>
        <begin position="268"/>
        <end position="285"/>
    </location>
</feature>
<dbReference type="STRING" id="1173061.A0A0J9X9D3"/>
<dbReference type="GO" id="GO:0006390">
    <property type="term" value="P:mitochondrial transcription"/>
    <property type="evidence" value="ECO:0007669"/>
    <property type="project" value="UniProtKB-ARBA"/>
</dbReference>
<evidence type="ECO:0000256" key="9">
    <source>
        <dbReference type="ARBA" id="ARBA00048552"/>
    </source>
</evidence>
<dbReference type="EMBL" id="CCBN010000005">
    <property type="protein sequence ID" value="CDO53410.1"/>
    <property type="molecule type" value="Genomic_DNA"/>
</dbReference>
<protein>
    <recommendedName>
        <fullName evidence="10">DNA-directed RNA polymerase</fullName>
        <ecNumber evidence="10">2.7.7.6</ecNumber>
    </recommendedName>
</protein>
<dbReference type="GO" id="GO:0034245">
    <property type="term" value="C:mitochondrial DNA-directed RNA polymerase complex"/>
    <property type="evidence" value="ECO:0007669"/>
    <property type="project" value="UniProtKB-ARBA"/>
</dbReference>
<dbReference type="Gene3D" id="1.10.150.20">
    <property type="entry name" value="5' to 3' exonuclease, C-terminal subdomain"/>
    <property type="match status" value="1"/>
</dbReference>
<feature type="compositionally biased region" description="Polar residues" evidence="11">
    <location>
        <begin position="534"/>
        <end position="547"/>
    </location>
</feature>
<dbReference type="InterPro" id="IPR029262">
    <property type="entry name" value="RPOL_N"/>
</dbReference>
<dbReference type="EC" id="2.7.7.6" evidence="10"/>
<dbReference type="InterPro" id="IPR002092">
    <property type="entry name" value="DNA-dir_Rpol_phage-type"/>
</dbReference>
<evidence type="ECO:0000313" key="13">
    <source>
        <dbReference type="EMBL" id="CDO53410.1"/>
    </source>
</evidence>
<keyword evidence="5 10" id="KW-0548">Nucleotidyltransferase</keyword>
<dbReference type="OrthoDB" id="276422at2759"/>
<dbReference type="PANTHER" id="PTHR10102:SF0">
    <property type="entry name" value="DNA-DIRECTED RNA POLYMERASE, MITOCHONDRIAL"/>
    <property type="match status" value="1"/>
</dbReference>
<keyword evidence="8 10" id="KW-0804">Transcription</keyword>
<evidence type="ECO:0000313" key="14">
    <source>
        <dbReference type="Proteomes" id="UP000242525"/>
    </source>
</evidence>
<keyword evidence="4 10" id="KW-0808">Transferase</keyword>
<dbReference type="InterPro" id="IPR043502">
    <property type="entry name" value="DNA/RNA_pol_sf"/>
</dbReference>
<comment type="subcellular location">
    <subcellularLocation>
        <location evidence="1">Mitochondrion</location>
    </subcellularLocation>
</comment>
<feature type="domain" description="DNA-directed RNA polymerase N-terminal" evidence="12">
    <location>
        <begin position="368"/>
        <end position="701"/>
    </location>
</feature>
<keyword evidence="7" id="KW-0496">Mitochondrion</keyword>
<evidence type="ECO:0000256" key="8">
    <source>
        <dbReference type="ARBA" id="ARBA00023163"/>
    </source>
</evidence>
<dbReference type="GO" id="GO:0001018">
    <property type="term" value="F:mitochondrial promoter sequence-specific DNA binding"/>
    <property type="evidence" value="ECO:0007669"/>
    <property type="project" value="TreeGrafter"/>
</dbReference>
<evidence type="ECO:0000256" key="10">
    <source>
        <dbReference type="RuleBase" id="RU003805"/>
    </source>
</evidence>
<dbReference type="Pfam" id="PF00940">
    <property type="entry name" value="RNA_pol"/>
    <property type="match status" value="1"/>
</dbReference>
<comment type="function">
    <text evidence="10">DNA-dependent RNA polymerase catalyzes the transcription of DNA into RNA using the four ribonucleoside triphosphates as substrates.</text>
</comment>
<evidence type="ECO:0000256" key="7">
    <source>
        <dbReference type="ARBA" id="ARBA00023128"/>
    </source>
</evidence>
<evidence type="ECO:0000256" key="5">
    <source>
        <dbReference type="ARBA" id="ARBA00022695"/>
    </source>
</evidence>
<evidence type="ECO:0000256" key="6">
    <source>
        <dbReference type="ARBA" id="ARBA00022946"/>
    </source>
</evidence>
<dbReference type="FunFam" id="1.10.287.280:FF:000001">
    <property type="entry name" value="DNA-directed RNA polymerase"/>
    <property type="match status" value="1"/>
</dbReference>
<dbReference type="FunFam" id="1.10.1320.10:FF:000005">
    <property type="entry name" value="DNA-directed RNA polymerase"/>
    <property type="match status" value="1"/>
</dbReference>
<comment type="caution">
    <text evidence="13">The sequence shown here is derived from an EMBL/GenBank/DDBJ whole genome shotgun (WGS) entry which is preliminary data.</text>
</comment>
<dbReference type="FunFam" id="1.10.150.20:FF:000041">
    <property type="entry name" value="DNA-directed RNA polymerase"/>
    <property type="match status" value="1"/>
</dbReference>
<keyword evidence="14" id="KW-1185">Reference proteome</keyword>
<keyword evidence="6" id="KW-0809">Transit peptide</keyword>
<dbReference type="PANTHER" id="PTHR10102">
    <property type="entry name" value="DNA-DIRECTED RNA POLYMERASE, MITOCHONDRIAL"/>
    <property type="match status" value="1"/>
</dbReference>
<feature type="region of interest" description="Disordered" evidence="11">
    <location>
        <begin position="249"/>
        <end position="285"/>
    </location>
</feature>
<dbReference type="Pfam" id="PF14700">
    <property type="entry name" value="RPOL_N"/>
    <property type="match status" value="1"/>
</dbReference>
<dbReference type="PROSITE" id="PS00900">
    <property type="entry name" value="RNA_POL_PHAGE_1"/>
    <property type="match status" value="1"/>
</dbReference>
<dbReference type="Gene3D" id="1.10.1320.10">
    <property type="entry name" value="DNA-directed RNA polymerase, N-terminal domain"/>
    <property type="match status" value="1"/>
</dbReference>
<dbReference type="InterPro" id="IPR046950">
    <property type="entry name" value="DNA-dir_Rpol_C_phage-type"/>
</dbReference>
<accession>A0A0J9X9D3</accession>
<dbReference type="InterPro" id="IPR037159">
    <property type="entry name" value="RNA_POL_N_sf"/>
</dbReference>
<name>A0A0J9X9D3_GEOCN</name>
<proteinExistence type="inferred from homology"/>
<dbReference type="Gene3D" id="1.10.287.280">
    <property type="match status" value="1"/>
</dbReference>